<evidence type="ECO:0000256" key="2">
    <source>
        <dbReference type="ARBA" id="ARBA00022553"/>
    </source>
</evidence>
<feature type="domain" description="KaiC" evidence="12">
    <location>
        <begin position="314"/>
        <end position="546"/>
    </location>
</feature>
<keyword evidence="7" id="KW-0378">Hydrolase</keyword>
<feature type="domain" description="KaiC" evidence="12">
    <location>
        <begin position="73"/>
        <end position="312"/>
    </location>
</feature>
<evidence type="ECO:0000256" key="5">
    <source>
        <dbReference type="ARBA" id="ARBA00022763"/>
    </source>
</evidence>
<keyword evidence="4" id="KW-0677">Repeat</keyword>
<evidence type="ECO:0000256" key="10">
    <source>
        <dbReference type="ARBA" id="ARBA00025580"/>
    </source>
</evidence>
<accession>A0A430HNA6</accession>
<keyword evidence="2" id="KW-0597">Phosphoprotein</keyword>
<sequence>MARTPPLTVCAASNRSPGQCYFFATPTPACFRTELRPTAHSGTISHIVLQLTKFTMRKTETLSMEMQNSDTSRFLSTGVPGLDTILGGGLTSDRLFLIEGEPGTGKTTLALQFLYEGVRRGESVIYITLAETRVELKAVAQSHGWSMDGIHVEDIIPNENILHPDHQFTIFHPSEIEMGMTTQRILDTIEKYKPTRVVLDSLSELQLLAESPLRYRRQVLALKQYLSGKGCTTLFLDDRTALSGDLQVRSVAHGVITLELINQDYGSERRRVRIVKYRGIAFRGGSHDYKIVTGGLVVFPRLIAAHTRVASERKQLSSGIAQLDALTGGGLDEGTSTLLSGPPGTGKSSLCAQYVYAATRRGQKAAMFLFEEAANNLLLRSTGLGIDLKGAVDNGLLIIKQIDPAEMAPGEFMQSVTDAEAGGARVIVIDSLNGYLKAMPDERFLSTHMHELLTYLGQRGVVTILVGVQPGVIGSNMSTTVDASYIADSVIMLRYFEARGKVRQAISVFKKRVGLHERTIRLFSMDSRGIHVGDVLTNFHGILTGVPTFDDSEPHVLFDGDNG</sequence>
<keyword evidence="8" id="KW-0238">DNA-binding</keyword>
<dbReference type="InterPro" id="IPR014774">
    <property type="entry name" value="KaiC-like_dom"/>
</dbReference>
<dbReference type="InterPro" id="IPR027417">
    <property type="entry name" value="P-loop_NTPase"/>
</dbReference>
<comment type="function">
    <text evidence="10">Can catalyze the hydrolysis of ATP in the presence of single-stranded DNA, the ATP-dependent uptake of single-stranded DNA by duplex DNA, and the ATP-dependent hybridization of homologous single-stranded DNAs. It interacts with LexA causing its activation and leading to its autocatalytic cleavage.</text>
</comment>
<dbReference type="GO" id="GO:0006281">
    <property type="term" value="P:DNA repair"/>
    <property type="evidence" value="ECO:0007669"/>
    <property type="project" value="UniProtKB-KW"/>
</dbReference>
<evidence type="ECO:0000313" key="14">
    <source>
        <dbReference type="Proteomes" id="UP000278085"/>
    </source>
</evidence>
<protein>
    <recommendedName>
        <fullName evidence="1">non-specific serine/threonine protein kinase</fullName>
        <ecNumber evidence="1">2.7.11.1</ecNumber>
    </recommendedName>
</protein>
<dbReference type="PANTHER" id="PTHR42926">
    <property type="match status" value="1"/>
</dbReference>
<dbReference type="PROSITE" id="PS51146">
    <property type="entry name" value="KAIC"/>
    <property type="match status" value="2"/>
</dbReference>
<feature type="domain" description="RecA family profile 1" evidence="11">
    <location>
        <begin position="71"/>
        <end position="128"/>
    </location>
</feature>
<evidence type="ECO:0000256" key="1">
    <source>
        <dbReference type="ARBA" id="ARBA00012513"/>
    </source>
</evidence>
<evidence type="ECO:0000313" key="13">
    <source>
        <dbReference type="EMBL" id="RSZ58990.1"/>
    </source>
</evidence>
<evidence type="ECO:0000256" key="6">
    <source>
        <dbReference type="ARBA" id="ARBA00022777"/>
    </source>
</evidence>
<evidence type="ECO:0000256" key="3">
    <source>
        <dbReference type="ARBA" id="ARBA00022679"/>
    </source>
</evidence>
<dbReference type="GO" id="GO:0004674">
    <property type="term" value="F:protein serine/threonine kinase activity"/>
    <property type="evidence" value="ECO:0007669"/>
    <property type="project" value="UniProtKB-EC"/>
</dbReference>
<dbReference type="CDD" id="cd19488">
    <property type="entry name" value="KaiC-like_N"/>
    <property type="match status" value="1"/>
</dbReference>
<evidence type="ECO:0000256" key="9">
    <source>
        <dbReference type="ARBA" id="ARBA00023204"/>
    </source>
</evidence>
<gene>
    <name evidence="13" type="ORF">EJB06_11710</name>
</gene>
<dbReference type="InterPro" id="IPR003593">
    <property type="entry name" value="AAA+_ATPase"/>
</dbReference>
<dbReference type="GO" id="GO:0016787">
    <property type="term" value="F:hydrolase activity"/>
    <property type="evidence" value="ECO:0007669"/>
    <property type="project" value="UniProtKB-KW"/>
</dbReference>
<evidence type="ECO:0000256" key="7">
    <source>
        <dbReference type="ARBA" id="ARBA00022801"/>
    </source>
</evidence>
<evidence type="ECO:0000259" key="11">
    <source>
        <dbReference type="PROSITE" id="PS50162"/>
    </source>
</evidence>
<dbReference type="InterPro" id="IPR010624">
    <property type="entry name" value="KaiC_dom"/>
</dbReference>
<keyword evidence="9" id="KW-0234">DNA repair</keyword>
<dbReference type="PIRSF" id="PIRSF039117">
    <property type="entry name" value="KaiC"/>
    <property type="match status" value="1"/>
</dbReference>
<dbReference type="GO" id="GO:0140664">
    <property type="term" value="F:ATP-dependent DNA damage sensor activity"/>
    <property type="evidence" value="ECO:0007669"/>
    <property type="project" value="InterPro"/>
</dbReference>
<dbReference type="SMART" id="SM00382">
    <property type="entry name" value="AAA"/>
    <property type="match status" value="2"/>
</dbReference>
<reference evidence="13 14" key="1">
    <citation type="submission" date="2018-12" db="EMBL/GenBank/DDBJ databases">
        <authorList>
            <person name="Yang E."/>
        </authorList>
    </citation>
    <scope>NUCLEOTIDE SEQUENCE [LARGE SCALE GENOMIC DNA]</scope>
    <source>
        <strain evidence="13 14">SOD</strain>
    </source>
</reference>
<comment type="caution">
    <text evidence="13">The sequence shown here is derived from an EMBL/GenBank/DDBJ whole genome shotgun (WGS) entry which is preliminary data.</text>
</comment>
<proteinExistence type="predicted"/>
<name>A0A430HNA6_9BURK</name>
<dbReference type="Gene3D" id="3.40.50.300">
    <property type="entry name" value="P-loop containing nucleotide triphosphate hydrolases"/>
    <property type="match status" value="2"/>
</dbReference>
<keyword evidence="6" id="KW-0418">Kinase</keyword>
<dbReference type="InterPro" id="IPR030665">
    <property type="entry name" value="KaiC"/>
</dbReference>
<dbReference type="SUPFAM" id="SSF52540">
    <property type="entry name" value="P-loop containing nucleoside triphosphate hydrolases"/>
    <property type="match status" value="2"/>
</dbReference>
<keyword evidence="5" id="KW-0227">DNA damage</keyword>
<evidence type="ECO:0000259" key="12">
    <source>
        <dbReference type="PROSITE" id="PS51146"/>
    </source>
</evidence>
<evidence type="ECO:0000256" key="8">
    <source>
        <dbReference type="ARBA" id="ARBA00023125"/>
    </source>
</evidence>
<evidence type="ECO:0000256" key="4">
    <source>
        <dbReference type="ARBA" id="ARBA00022737"/>
    </source>
</evidence>
<dbReference type="Proteomes" id="UP000278085">
    <property type="component" value="Unassembled WGS sequence"/>
</dbReference>
<dbReference type="InterPro" id="IPR051347">
    <property type="entry name" value="Circadian_clock_KaiC-rel"/>
</dbReference>
<dbReference type="OrthoDB" id="9783783at2"/>
<dbReference type="AlphaFoldDB" id="A0A430HNA6"/>
<keyword evidence="3" id="KW-0808">Transferase</keyword>
<dbReference type="PROSITE" id="PS50162">
    <property type="entry name" value="RECA_2"/>
    <property type="match status" value="1"/>
</dbReference>
<dbReference type="EMBL" id="RXLQ01000005">
    <property type="protein sequence ID" value="RSZ58990.1"/>
    <property type="molecule type" value="Genomic_DNA"/>
</dbReference>
<dbReference type="Pfam" id="PF06745">
    <property type="entry name" value="ATPase"/>
    <property type="match status" value="2"/>
</dbReference>
<dbReference type="GO" id="GO:0005524">
    <property type="term" value="F:ATP binding"/>
    <property type="evidence" value="ECO:0007669"/>
    <property type="project" value="InterPro"/>
</dbReference>
<dbReference type="InterPro" id="IPR020588">
    <property type="entry name" value="RecA_ATP-bd"/>
</dbReference>
<organism evidence="13 14">
    <name type="scientific">Massilia atriviolacea</name>
    <dbReference type="NCBI Taxonomy" id="2495579"/>
    <lineage>
        <taxon>Bacteria</taxon>
        <taxon>Pseudomonadati</taxon>
        <taxon>Pseudomonadota</taxon>
        <taxon>Betaproteobacteria</taxon>
        <taxon>Burkholderiales</taxon>
        <taxon>Oxalobacteraceae</taxon>
        <taxon>Telluria group</taxon>
        <taxon>Massilia</taxon>
    </lineage>
</organism>
<dbReference type="EC" id="2.7.11.1" evidence="1"/>
<dbReference type="GO" id="GO:0003677">
    <property type="term" value="F:DNA binding"/>
    <property type="evidence" value="ECO:0007669"/>
    <property type="project" value="UniProtKB-KW"/>
</dbReference>
<keyword evidence="14" id="KW-1185">Reference proteome</keyword>
<dbReference type="PANTHER" id="PTHR42926:SF1">
    <property type="entry name" value="CIRCADIAN CLOCK OSCILLATOR PROTEIN KAIC 1"/>
    <property type="match status" value="1"/>
</dbReference>